<reference evidence="2 3" key="1">
    <citation type="submission" date="2015-09" db="EMBL/GenBank/DDBJ databases">
        <authorList>
            <person name="Jackson K.R."/>
            <person name="Lunt B.L."/>
            <person name="Fisher J.N.B."/>
            <person name="Gardner A.V."/>
            <person name="Bailey M.E."/>
            <person name="Deus L.M."/>
            <person name="Earl A.S."/>
            <person name="Gibby P.D."/>
            <person name="Hartmann K.A."/>
            <person name="Liu J.E."/>
            <person name="Manci A.M."/>
            <person name="Nielsen D.A."/>
            <person name="Solomon M.B."/>
            <person name="Breakwell D.P."/>
            <person name="Burnett S.H."/>
            <person name="Grose J.H."/>
        </authorList>
    </citation>
    <scope>NUCLEOTIDE SEQUENCE [LARGE SCALE GENOMIC DNA]</scope>
    <source>
        <strain evidence="2 3">2789STDY5608636</strain>
    </source>
</reference>
<name>A0A0M7DSA6_9BORD</name>
<evidence type="ECO:0000313" key="2">
    <source>
        <dbReference type="EMBL" id="CUI56567.1"/>
    </source>
</evidence>
<accession>A0A0M7DSA6</accession>
<feature type="region of interest" description="Disordered" evidence="1">
    <location>
        <begin position="22"/>
        <end position="73"/>
    </location>
</feature>
<dbReference type="EMBL" id="CYTV01000002">
    <property type="protein sequence ID" value="CUI56567.1"/>
    <property type="molecule type" value="Genomic_DNA"/>
</dbReference>
<feature type="region of interest" description="Disordered" evidence="1">
    <location>
        <begin position="108"/>
        <end position="138"/>
    </location>
</feature>
<dbReference type="InterPro" id="IPR036869">
    <property type="entry name" value="J_dom_sf"/>
</dbReference>
<evidence type="ECO:0000313" key="3">
    <source>
        <dbReference type="Proteomes" id="UP000053096"/>
    </source>
</evidence>
<proteinExistence type="predicted"/>
<dbReference type="Proteomes" id="UP000053096">
    <property type="component" value="Unassembled WGS sequence"/>
</dbReference>
<evidence type="ECO:0008006" key="4">
    <source>
        <dbReference type="Google" id="ProtNLM"/>
    </source>
</evidence>
<feature type="compositionally biased region" description="Low complexity" evidence="1">
    <location>
        <begin position="109"/>
        <end position="125"/>
    </location>
</feature>
<sequence length="295" mass="31699">MQAINAAYAVLSCPDERARYDRTLSAAESHNKSSRQTYADGEPTRDFSSNSSEGEEYEQTPYKSDNPMGSGPMPVAPEPIRLLRSGEYAALIVFTLITVLIFAKGQAGQTRGQPPATPATAAALIPVPPAPPRRDNQPAPLSIPAAKNSAVSSIKVLKAPNGAPWPTTSGYLEGYDSSDYGGSIIDLVNTNTKSAFFVKLVNTARNAKHASRHLFLGSRQGFSIVNIAPGSYFLAYQDLMSGGYYRTDAFNLSQKPSPQDPTRLQFTTVRFEFSARSGGYLDSHAISAAEFHGAP</sequence>
<protein>
    <recommendedName>
        <fullName evidence="4">J domain-containing protein</fullName>
    </recommendedName>
</protein>
<dbReference type="Gene3D" id="1.10.287.110">
    <property type="entry name" value="DnaJ domain"/>
    <property type="match status" value="1"/>
</dbReference>
<evidence type="ECO:0000256" key="1">
    <source>
        <dbReference type="SAM" id="MobiDB-lite"/>
    </source>
</evidence>
<dbReference type="AlphaFoldDB" id="A0A0M7DSA6"/>
<organism evidence="2 3">
    <name type="scientific">Bordetella pseudohinzii</name>
    <dbReference type="NCBI Taxonomy" id="1331258"/>
    <lineage>
        <taxon>Bacteria</taxon>
        <taxon>Pseudomonadati</taxon>
        <taxon>Pseudomonadota</taxon>
        <taxon>Betaproteobacteria</taxon>
        <taxon>Burkholderiales</taxon>
        <taxon>Alcaligenaceae</taxon>
        <taxon>Bordetella</taxon>
    </lineage>
</organism>
<gene>
    <name evidence="2" type="ORF">ERS370011_01194</name>
</gene>